<sequence length="61" mass="6928">MADFGKRLACWNLVCETILGVQHAHYLIHICEMDVCFPADADCLCPFFQDTSRIKIPPENS</sequence>
<name>A0A5C5ZCL0_9BACT</name>
<proteinExistence type="predicted"/>
<reference evidence="1 2" key="1">
    <citation type="submission" date="2019-02" db="EMBL/GenBank/DDBJ databases">
        <title>Deep-cultivation of Planctomycetes and their phenomic and genomic characterization uncovers novel biology.</title>
        <authorList>
            <person name="Wiegand S."/>
            <person name="Jogler M."/>
            <person name="Boedeker C."/>
            <person name="Pinto D."/>
            <person name="Vollmers J."/>
            <person name="Rivas-Marin E."/>
            <person name="Kohn T."/>
            <person name="Peeters S.H."/>
            <person name="Heuer A."/>
            <person name="Rast P."/>
            <person name="Oberbeckmann S."/>
            <person name="Bunk B."/>
            <person name="Jeske O."/>
            <person name="Meyerdierks A."/>
            <person name="Storesund J.E."/>
            <person name="Kallscheuer N."/>
            <person name="Luecker S."/>
            <person name="Lage O.M."/>
            <person name="Pohl T."/>
            <person name="Merkel B.J."/>
            <person name="Hornburger P."/>
            <person name="Mueller R.-W."/>
            <person name="Bruemmer F."/>
            <person name="Labrenz M."/>
            <person name="Spormann A.M."/>
            <person name="Op Den Camp H."/>
            <person name="Overmann J."/>
            <person name="Amann R."/>
            <person name="Jetten M.S.M."/>
            <person name="Mascher T."/>
            <person name="Medema M.H."/>
            <person name="Devos D.P."/>
            <person name="Kaster A.-K."/>
            <person name="Ovreas L."/>
            <person name="Rohde M."/>
            <person name="Galperin M.Y."/>
            <person name="Jogler C."/>
        </authorList>
    </citation>
    <scope>NUCLEOTIDE SEQUENCE [LARGE SCALE GENOMIC DNA]</scope>
    <source>
        <strain evidence="1 2">CA13</strain>
    </source>
</reference>
<comment type="caution">
    <text evidence="1">The sequence shown here is derived from an EMBL/GenBank/DDBJ whole genome shotgun (WGS) entry which is preliminary data.</text>
</comment>
<dbReference type="Proteomes" id="UP000315010">
    <property type="component" value="Unassembled WGS sequence"/>
</dbReference>
<gene>
    <name evidence="1" type="ORF">CA13_63910</name>
</gene>
<accession>A0A5C5ZCL0</accession>
<protein>
    <submittedName>
        <fullName evidence="1">Uncharacterized protein</fullName>
    </submittedName>
</protein>
<organism evidence="1 2">
    <name type="scientific">Novipirellula herctigrandis</name>
    <dbReference type="NCBI Taxonomy" id="2527986"/>
    <lineage>
        <taxon>Bacteria</taxon>
        <taxon>Pseudomonadati</taxon>
        <taxon>Planctomycetota</taxon>
        <taxon>Planctomycetia</taxon>
        <taxon>Pirellulales</taxon>
        <taxon>Pirellulaceae</taxon>
        <taxon>Novipirellula</taxon>
    </lineage>
</organism>
<dbReference type="EMBL" id="SJPJ01000001">
    <property type="protein sequence ID" value="TWT84910.1"/>
    <property type="molecule type" value="Genomic_DNA"/>
</dbReference>
<evidence type="ECO:0000313" key="2">
    <source>
        <dbReference type="Proteomes" id="UP000315010"/>
    </source>
</evidence>
<evidence type="ECO:0000313" key="1">
    <source>
        <dbReference type="EMBL" id="TWT84910.1"/>
    </source>
</evidence>
<keyword evidence="2" id="KW-1185">Reference proteome</keyword>
<dbReference type="AlphaFoldDB" id="A0A5C5ZCL0"/>